<sequence>MTRTAISPLLDELFEGRTFEVYSIAGDSPLTEPAPFGETMDALERIVETSGAGNGVDIRERK</sequence>
<organism evidence="1">
    <name type="scientific">marine sediment metagenome</name>
    <dbReference type="NCBI Taxonomy" id="412755"/>
    <lineage>
        <taxon>unclassified sequences</taxon>
        <taxon>metagenomes</taxon>
        <taxon>ecological metagenomes</taxon>
    </lineage>
</organism>
<protein>
    <submittedName>
        <fullName evidence="1">Uncharacterized protein</fullName>
    </submittedName>
</protein>
<name>A0A0F9IR19_9ZZZZ</name>
<comment type="caution">
    <text evidence="1">The sequence shown here is derived from an EMBL/GenBank/DDBJ whole genome shotgun (WGS) entry which is preliminary data.</text>
</comment>
<evidence type="ECO:0000313" key="1">
    <source>
        <dbReference type="EMBL" id="KKM59247.1"/>
    </source>
</evidence>
<dbReference type="EMBL" id="LAZR01011801">
    <property type="protein sequence ID" value="KKM59247.1"/>
    <property type="molecule type" value="Genomic_DNA"/>
</dbReference>
<gene>
    <name evidence="1" type="ORF">LCGC14_1548400</name>
</gene>
<dbReference type="AlphaFoldDB" id="A0A0F9IR19"/>
<reference evidence="1" key="1">
    <citation type="journal article" date="2015" name="Nature">
        <title>Complex archaea that bridge the gap between prokaryotes and eukaryotes.</title>
        <authorList>
            <person name="Spang A."/>
            <person name="Saw J.H."/>
            <person name="Jorgensen S.L."/>
            <person name="Zaremba-Niedzwiedzka K."/>
            <person name="Martijn J."/>
            <person name="Lind A.E."/>
            <person name="van Eijk R."/>
            <person name="Schleper C."/>
            <person name="Guy L."/>
            <person name="Ettema T.J."/>
        </authorList>
    </citation>
    <scope>NUCLEOTIDE SEQUENCE</scope>
</reference>
<proteinExistence type="predicted"/>
<accession>A0A0F9IR19</accession>